<dbReference type="EMBL" id="PGGS01000096">
    <property type="protein sequence ID" value="PNH09304.1"/>
    <property type="molecule type" value="Genomic_DNA"/>
</dbReference>
<gene>
    <name evidence="3" type="ORF">TSOC_004082</name>
</gene>
<sequence>MTGLRLCLLLCLAPHRLRILAEIQAVSPPLALEDILLGGLPLTAAAVRGIAAAAPRLSILALHSYHLSRCTGLLGSLPYSPTLSGVQGLLRHAAPHLQQLSLCGTSGLVGASELQAPLHGLAPLLLRCSRLESLTLYGTGTAATVSFYSGVLSSLAQLPAMRSLKMELTRLVIEAAIDLDAAMPALARMRGLAKLRLPSHQLRLSHMRQLAALTALIRLEVQGIVAADVPLPEGSAELGSLPAPAPQPLVPLPALLQLRGIIVPAADKGADGCLRESAAEALLAACRQLAGRVWDDPGVEEWSPFELDLWPDGWGTLFAAMRPVALRDLAIHNASLTLYDVDALVRHLPLLEFLELDCTVELPSLPLLCRLEWLLGLDLHPATGGLVEGWDSELALRTALLVLCTEAPSLAYVTLWVGEDAEERLLEAALQAVD</sequence>
<evidence type="ECO:0000313" key="3">
    <source>
        <dbReference type="EMBL" id="PNH09304.1"/>
    </source>
</evidence>
<evidence type="ECO:0000256" key="2">
    <source>
        <dbReference type="SAM" id="SignalP"/>
    </source>
</evidence>
<dbReference type="Gene3D" id="3.80.10.10">
    <property type="entry name" value="Ribonuclease Inhibitor"/>
    <property type="match status" value="1"/>
</dbReference>
<keyword evidence="2" id="KW-0732">Signal</keyword>
<proteinExistence type="predicted"/>
<evidence type="ECO:0000256" key="1">
    <source>
        <dbReference type="ARBA" id="ARBA00004430"/>
    </source>
</evidence>
<dbReference type="Proteomes" id="UP000236333">
    <property type="component" value="Unassembled WGS sequence"/>
</dbReference>
<dbReference type="InterPro" id="IPR032675">
    <property type="entry name" value="LRR_dom_sf"/>
</dbReference>
<comment type="subcellular location">
    <subcellularLocation>
        <location evidence="1">Cytoplasm</location>
        <location evidence="1">Cytoskeleton</location>
        <location evidence="1">Cilium axoneme</location>
    </subcellularLocation>
</comment>
<dbReference type="GO" id="GO:0005930">
    <property type="term" value="C:axoneme"/>
    <property type="evidence" value="ECO:0007669"/>
    <property type="project" value="UniProtKB-SubCell"/>
</dbReference>
<reference evidence="3 4" key="1">
    <citation type="journal article" date="2017" name="Mol. Biol. Evol.">
        <title>The 4-celled Tetrabaena socialis nuclear genome reveals the essential components for genetic control of cell number at the origin of multicellularity in the volvocine lineage.</title>
        <authorList>
            <person name="Featherston J."/>
            <person name="Arakaki Y."/>
            <person name="Hanschen E.R."/>
            <person name="Ferris P.J."/>
            <person name="Michod R.E."/>
            <person name="Olson B.J.S.C."/>
            <person name="Nozaki H."/>
            <person name="Durand P.M."/>
        </authorList>
    </citation>
    <scope>NUCLEOTIDE SEQUENCE [LARGE SCALE GENOMIC DNA]</scope>
    <source>
        <strain evidence="3 4">NIES-571</strain>
    </source>
</reference>
<organism evidence="3 4">
    <name type="scientific">Tetrabaena socialis</name>
    <dbReference type="NCBI Taxonomy" id="47790"/>
    <lineage>
        <taxon>Eukaryota</taxon>
        <taxon>Viridiplantae</taxon>
        <taxon>Chlorophyta</taxon>
        <taxon>core chlorophytes</taxon>
        <taxon>Chlorophyceae</taxon>
        <taxon>CS clade</taxon>
        <taxon>Chlamydomonadales</taxon>
        <taxon>Tetrabaenaceae</taxon>
        <taxon>Tetrabaena</taxon>
    </lineage>
</organism>
<keyword evidence="4" id="KW-1185">Reference proteome</keyword>
<name>A0A2J8A9U7_9CHLO</name>
<feature type="chain" id="PRO_5014397909" evidence="2">
    <location>
        <begin position="22"/>
        <end position="434"/>
    </location>
</feature>
<accession>A0A2J8A9U7</accession>
<evidence type="ECO:0000313" key="4">
    <source>
        <dbReference type="Proteomes" id="UP000236333"/>
    </source>
</evidence>
<dbReference type="SUPFAM" id="SSF52058">
    <property type="entry name" value="L domain-like"/>
    <property type="match status" value="1"/>
</dbReference>
<protein>
    <submittedName>
        <fullName evidence="3">Uncharacterized protein</fullName>
    </submittedName>
</protein>
<dbReference type="AlphaFoldDB" id="A0A2J8A9U7"/>
<feature type="signal peptide" evidence="2">
    <location>
        <begin position="1"/>
        <end position="21"/>
    </location>
</feature>
<comment type="caution">
    <text evidence="3">The sequence shown here is derived from an EMBL/GenBank/DDBJ whole genome shotgun (WGS) entry which is preliminary data.</text>
</comment>